<accession>A0AAD9TP58</accession>
<gene>
    <name evidence="2" type="ORF">Ddye_026979</name>
</gene>
<feature type="chain" id="PRO_5042060492" evidence="1">
    <location>
        <begin position="18"/>
        <end position="166"/>
    </location>
</feature>
<proteinExistence type="predicted"/>
<name>A0AAD9TP58_9ROSI</name>
<protein>
    <submittedName>
        <fullName evidence="2">Uncharacterized protein</fullName>
    </submittedName>
</protein>
<comment type="caution">
    <text evidence="2">The sequence shown here is derived from an EMBL/GenBank/DDBJ whole genome shotgun (WGS) entry which is preliminary data.</text>
</comment>
<keyword evidence="1" id="KW-0732">Signal</keyword>
<feature type="signal peptide" evidence="1">
    <location>
        <begin position="1"/>
        <end position="17"/>
    </location>
</feature>
<organism evidence="2 3">
    <name type="scientific">Dipteronia dyeriana</name>
    <dbReference type="NCBI Taxonomy" id="168575"/>
    <lineage>
        <taxon>Eukaryota</taxon>
        <taxon>Viridiplantae</taxon>
        <taxon>Streptophyta</taxon>
        <taxon>Embryophyta</taxon>
        <taxon>Tracheophyta</taxon>
        <taxon>Spermatophyta</taxon>
        <taxon>Magnoliopsida</taxon>
        <taxon>eudicotyledons</taxon>
        <taxon>Gunneridae</taxon>
        <taxon>Pentapetalae</taxon>
        <taxon>rosids</taxon>
        <taxon>malvids</taxon>
        <taxon>Sapindales</taxon>
        <taxon>Sapindaceae</taxon>
        <taxon>Hippocastanoideae</taxon>
        <taxon>Acereae</taxon>
        <taxon>Dipteronia</taxon>
    </lineage>
</organism>
<reference evidence="2" key="1">
    <citation type="journal article" date="2023" name="Plant J.">
        <title>Genome sequences and population genomics provide insights into the demographic history, inbreeding, and mutation load of two 'living fossil' tree species of Dipteronia.</title>
        <authorList>
            <person name="Feng Y."/>
            <person name="Comes H.P."/>
            <person name="Chen J."/>
            <person name="Zhu S."/>
            <person name="Lu R."/>
            <person name="Zhang X."/>
            <person name="Li P."/>
            <person name="Qiu J."/>
            <person name="Olsen K.M."/>
            <person name="Qiu Y."/>
        </authorList>
    </citation>
    <scope>NUCLEOTIDE SEQUENCE</scope>
    <source>
        <strain evidence="2">KIB01</strain>
    </source>
</reference>
<dbReference type="EMBL" id="JANJYI010000008">
    <property type="protein sequence ID" value="KAK2639184.1"/>
    <property type="molecule type" value="Genomic_DNA"/>
</dbReference>
<evidence type="ECO:0000313" key="3">
    <source>
        <dbReference type="Proteomes" id="UP001280121"/>
    </source>
</evidence>
<sequence length="166" mass="19167">MVVGEVLIVVRAIVVVTEWWSGGDRRSKIVIVDNSSDRGGRPSVDFCLKVWFCSSEFRYCSKFIHRAADLTLVPSAAIVNDLKAAKVTAVTWIEFKKLGLLLSEMEKYDWKAATICNEQYNAAIWFWRKKRAQLLRPVQWLVKLLSPSTTEVNYKMNEQTYQKFIL</sequence>
<evidence type="ECO:0000256" key="1">
    <source>
        <dbReference type="SAM" id="SignalP"/>
    </source>
</evidence>
<dbReference type="Proteomes" id="UP001280121">
    <property type="component" value="Unassembled WGS sequence"/>
</dbReference>
<keyword evidence="3" id="KW-1185">Reference proteome</keyword>
<dbReference type="AlphaFoldDB" id="A0AAD9TP58"/>
<evidence type="ECO:0000313" key="2">
    <source>
        <dbReference type="EMBL" id="KAK2639184.1"/>
    </source>
</evidence>